<proteinExistence type="predicted"/>
<name>A0ABV1AEV9_9TELE</name>
<sequence>MNLFCFCLQSMLVTNMNQLLKRRGEAEHTIKDLESLYTQTVKSAEDFREKISDKYSRIRVVLDADERLMMQIIDAEETYMTDWLEAQRGITETQIKEIDRLRASNKALLQEANDLQFLQVSK</sequence>
<evidence type="ECO:0000313" key="1">
    <source>
        <dbReference type="EMBL" id="MEQ2315963.1"/>
    </source>
</evidence>
<protein>
    <submittedName>
        <fullName evidence="1">Uncharacterized protein</fullName>
    </submittedName>
</protein>
<dbReference type="EMBL" id="JAHRIP010087620">
    <property type="protein sequence ID" value="MEQ2315963.1"/>
    <property type="molecule type" value="Genomic_DNA"/>
</dbReference>
<reference evidence="1 2" key="1">
    <citation type="submission" date="2021-06" db="EMBL/GenBank/DDBJ databases">
        <authorList>
            <person name="Palmer J.M."/>
        </authorList>
    </citation>
    <scope>NUCLEOTIDE SEQUENCE [LARGE SCALE GENOMIC DNA]</scope>
    <source>
        <strain evidence="1 2">AS_MEX2019</strain>
        <tissue evidence="1">Muscle</tissue>
    </source>
</reference>
<gene>
    <name evidence="1" type="ORF">AMECASPLE_027796</name>
</gene>
<dbReference type="Proteomes" id="UP001469553">
    <property type="component" value="Unassembled WGS sequence"/>
</dbReference>
<accession>A0ABV1AEV9</accession>
<keyword evidence="2" id="KW-1185">Reference proteome</keyword>
<organism evidence="1 2">
    <name type="scientific">Ameca splendens</name>
    <dbReference type="NCBI Taxonomy" id="208324"/>
    <lineage>
        <taxon>Eukaryota</taxon>
        <taxon>Metazoa</taxon>
        <taxon>Chordata</taxon>
        <taxon>Craniata</taxon>
        <taxon>Vertebrata</taxon>
        <taxon>Euteleostomi</taxon>
        <taxon>Actinopterygii</taxon>
        <taxon>Neopterygii</taxon>
        <taxon>Teleostei</taxon>
        <taxon>Neoteleostei</taxon>
        <taxon>Acanthomorphata</taxon>
        <taxon>Ovalentaria</taxon>
        <taxon>Atherinomorphae</taxon>
        <taxon>Cyprinodontiformes</taxon>
        <taxon>Goodeidae</taxon>
        <taxon>Ameca</taxon>
    </lineage>
</organism>
<comment type="caution">
    <text evidence="1">The sequence shown here is derived from an EMBL/GenBank/DDBJ whole genome shotgun (WGS) entry which is preliminary data.</text>
</comment>
<evidence type="ECO:0000313" key="2">
    <source>
        <dbReference type="Proteomes" id="UP001469553"/>
    </source>
</evidence>